<organism evidence="7 8">
    <name type="scientific">Plakobranchus ocellatus</name>
    <dbReference type="NCBI Taxonomy" id="259542"/>
    <lineage>
        <taxon>Eukaryota</taxon>
        <taxon>Metazoa</taxon>
        <taxon>Spiralia</taxon>
        <taxon>Lophotrochozoa</taxon>
        <taxon>Mollusca</taxon>
        <taxon>Gastropoda</taxon>
        <taxon>Heterobranchia</taxon>
        <taxon>Euthyneura</taxon>
        <taxon>Panpulmonata</taxon>
        <taxon>Sacoglossa</taxon>
        <taxon>Placobranchoidea</taxon>
        <taxon>Plakobranchidae</taxon>
        <taxon>Plakobranchus</taxon>
    </lineage>
</organism>
<gene>
    <name evidence="7" type="ORF">PoB_005280100</name>
</gene>
<comment type="caution">
    <text evidence="7">The sequence shown here is derived from an EMBL/GenBank/DDBJ whole genome shotgun (WGS) entry which is preliminary data.</text>
</comment>
<dbReference type="EMBL" id="BLXT01005798">
    <property type="protein sequence ID" value="GFO26296.1"/>
    <property type="molecule type" value="Genomic_DNA"/>
</dbReference>
<dbReference type="Gene3D" id="2.60.120.40">
    <property type="match status" value="1"/>
</dbReference>
<dbReference type="Pfam" id="PF00386">
    <property type="entry name" value="C1q"/>
    <property type="match status" value="1"/>
</dbReference>
<evidence type="ECO:0000256" key="4">
    <source>
        <dbReference type="SAM" id="MobiDB-lite"/>
    </source>
</evidence>
<feature type="region of interest" description="Disordered" evidence="4">
    <location>
        <begin position="1087"/>
        <end position="1106"/>
    </location>
</feature>
<evidence type="ECO:0000259" key="6">
    <source>
        <dbReference type="PROSITE" id="PS50871"/>
    </source>
</evidence>
<dbReference type="GO" id="GO:0005576">
    <property type="term" value="C:extracellular region"/>
    <property type="evidence" value="ECO:0007669"/>
    <property type="project" value="UniProtKB-SubCell"/>
</dbReference>
<name>A0AAV4C4J2_9GAST</name>
<comment type="subcellular location">
    <subcellularLocation>
        <location evidence="1">Secreted</location>
    </subcellularLocation>
</comment>
<feature type="domain" description="C1q" evidence="6">
    <location>
        <begin position="1763"/>
        <end position="1910"/>
    </location>
</feature>
<sequence length="1968" mass="218977">MASLFGTCRVQTQVMLLILIGCCLYQHPGHMAAASVSVSQRADDGQKINTTFAETEGSVLALTDIESSNGIQQFLDNFVSELERTKNLYTKNNVVNKPENDRVSMNENIPIMSGMVNNDAFKSSNNVSFIPADGREDGAKVITNWTNEGEIEKNYPAIFPNKTDLSKIFSKDTELPLESGNITNLTSISRRIVPLNVTWQSDLQTEERDDSVSELSDNRNMSSLKIQSNFYTGINGHNLALERASTLTDLEATSDPLMDNPEYLQTHFMNFSSNNFKLYDKETDGVYLYLSSNNQTDREVATNQTKNASAIIENKVSYQYPDKNTFKPISSGRYWSLASGDHTTIGADKSGGQVVSSTTDSSESLNTDRFAGLSASENEEAKAIPLSVPFSSSRILAADDIQKNSDLERKLHVDETKQIIYSEAALVDYDQTTQSAEDINSYKNKNKSFTDFGSTLTNYTEIPQKHRSLDKERESGELLDYTATAFAHSQPWNETLRLITEQLSVFIDNVTAVTSAKTHDGLPEDHQSLPTASYLNTVGVRGETKTTKPDSETTSKVQDFSLISHRDGIGRNNRKMSKDSLLNFFGHGKDSMSEIANKEISRFELDNDTEKIGPKHGLSVGKDIDIGALFTNRQMFANNGENWINLQTDRPFQANIFTVPQEKSAGMKRETNLQNSTSHDSNVVDSSTISDIQSKGKGKEIENDYQNIELFNFSFPSFPSLAETAEENTIQKMFNKSAQVIQISQTNQGLNTSSHPSTTYTRDTSLIANVQTDDDILMPLKITRSNDTMTNVLIQNVNHSVELPNEAGKTAQNWPLTTGGKDQQKMPLSSFEIHPLNQAMLENNYETGKVSTKMSEDLGGQYKPTAVPSILNILDFTKDRVDDQATTLATRLHTVEQLTINSEFNGKDKIIDKIDAILHEIVDKANLTHILEPTSAQFRDEASDFDLEMNEKSGRKGFGSRTLHDEEANLKESQTDARDEILTPFHSAEDDEEFLTNPALHRYFSDNTADVGVPPVKVHRTSRTDSDQNLNRFQYSTTHGLRPDNQNKPGDYMTVARLEENPDSAEMYPGLGDIESQELDQWIRDSDSSNLGPVRTPRYTTMDGVPLTDRDEQQNQLITDIHGVDFSLGPNSYMNFRRHIEEIKNKLATENVLEEPRDRGYGPSEWQKFIFAPKVRYVETPDSDDTYYLGNHASFQNGDYRAHQGNSRQYNVPRYAKFSSLEKNTDYPKIDTQSWEVNPSLYYSNPKLKANGQYLGYGAEVERNEALREIELTPRQTKNLYSNLNLFGRNNNLPLSGFPTASTYSQGRSARDVTDTDPLQFSNDNESPRLISNDVWTVYEPWWSGFPRSPRHQNQRNITPEGQDEDGDNSFDSSVLSDFDVTLTEKSEVPYSDNSFLKREKLFEAFTNKETEKYPYGDGSAYDYQNRVGDSTDNMNDSPVSYSAARIGLSRYKKSLREQTGLELPDDSNDRPGLKSVMMPNKSQDRLSINSYIMTDNASSHQNKPNRSVHVMNSTARNDSISTDPSPAFHTKNASVIYLSNLIMNSSNMAADGQIDLNITWLEQAPSLPEPPVSSNSALPEKQGDGIPMENFALNQEKVLLKPQFTPTRKNITELFSTKLINPFEFIIQENNDGETAHMTSILGNVTFLGNDSSQIPDQERDKGAEYQNDVHGVLPLKAYPIDVPEISAYKAQDFSLREPSTINSGNTGQVGASFDSSGYSIMSSSINNNSTETMENYFNISSNSSLPGTPTDLSAQLPLLPMFRARSAVSAVLTSHFGPTKDRMIPFDLELLDVGDNYDNTSGTFICTIPGTYVIALHLMAHPGAKVNARVHVNSRPIAALWADDNGGAGFYPSSSTHTLAHLDFGDQVYVMLVDGGLLSPPSGQSAGGGARTRDRRVSAELRAGSLTTEPPTPQTDREMNNYIKKFSDPPSAQGAGFGARTRDRRVSADIRTDSLATVPPTTPIAG</sequence>
<dbReference type="PANTHER" id="PTHR22923:SF113">
    <property type="entry name" value="COMPLEMENT C1Q-LIKE PROTEIN 4"/>
    <property type="match status" value="1"/>
</dbReference>
<evidence type="ECO:0000256" key="2">
    <source>
        <dbReference type="ARBA" id="ARBA00022525"/>
    </source>
</evidence>
<dbReference type="InterPro" id="IPR008983">
    <property type="entry name" value="Tumour_necrosis_fac-like_dom"/>
</dbReference>
<dbReference type="PANTHER" id="PTHR22923">
    <property type="entry name" value="CEREBELLIN-RELATED"/>
    <property type="match status" value="1"/>
</dbReference>
<dbReference type="PRINTS" id="PR00007">
    <property type="entry name" value="COMPLEMNTC1Q"/>
</dbReference>
<dbReference type="InterPro" id="IPR001073">
    <property type="entry name" value="C1q_dom"/>
</dbReference>
<feature type="chain" id="PRO_5043315705" evidence="5">
    <location>
        <begin position="26"/>
        <end position="1968"/>
    </location>
</feature>
<feature type="compositionally biased region" description="Polar residues" evidence="4">
    <location>
        <begin position="672"/>
        <end position="693"/>
    </location>
</feature>
<feature type="compositionally biased region" description="Basic and acidic residues" evidence="4">
    <location>
        <begin position="1942"/>
        <end position="1954"/>
    </location>
</feature>
<feature type="region of interest" description="Disordered" evidence="4">
    <location>
        <begin position="1458"/>
        <end position="1481"/>
    </location>
</feature>
<dbReference type="SUPFAM" id="SSF49842">
    <property type="entry name" value="TNF-like"/>
    <property type="match status" value="1"/>
</dbReference>
<evidence type="ECO:0000256" key="1">
    <source>
        <dbReference type="ARBA" id="ARBA00004613"/>
    </source>
</evidence>
<evidence type="ECO:0000313" key="8">
    <source>
        <dbReference type="Proteomes" id="UP000735302"/>
    </source>
</evidence>
<feature type="signal peptide" evidence="5">
    <location>
        <begin position="1"/>
        <end position="25"/>
    </location>
</feature>
<feature type="region of interest" description="Disordered" evidence="4">
    <location>
        <begin position="1349"/>
        <end position="1373"/>
    </location>
</feature>
<keyword evidence="2" id="KW-0964">Secreted</keyword>
<feature type="region of interest" description="Disordered" evidence="4">
    <location>
        <begin position="1882"/>
        <end position="1968"/>
    </location>
</feature>
<dbReference type="PROSITE" id="PS50871">
    <property type="entry name" value="C1Q"/>
    <property type="match status" value="1"/>
</dbReference>
<accession>A0AAV4C4J2</accession>
<feature type="region of interest" description="Disordered" evidence="4">
    <location>
        <begin position="664"/>
        <end position="698"/>
    </location>
</feature>
<dbReference type="InterPro" id="IPR050822">
    <property type="entry name" value="Cerebellin_Synaptic_Org"/>
</dbReference>
<dbReference type="SMART" id="SM00110">
    <property type="entry name" value="C1Q"/>
    <property type="match status" value="1"/>
</dbReference>
<protein>
    <submittedName>
        <fullName evidence="7">Caprin family member 2</fullName>
    </submittedName>
</protein>
<feature type="region of interest" description="Disordered" evidence="4">
    <location>
        <begin position="1301"/>
        <end position="1326"/>
    </location>
</feature>
<reference evidence="7 8" key="1">
    <citation type="journal article" date="2021" name="Elife">
        <title>Chloroplast acquisition without the gene transfer in kleptoplastic sea slugs, Plakobranchus ocellatus.</title>
        <authorList>
            <person name="Maeda T."/>
            <person name="Takahashi S."/>
            <person name="Yoshida T."/>
            <person name="Shimamura S."/>
            <person name="Takaki Y."/>
            <person name="Nagai Y."/>
            <person name="Toyoda A."/>
            <person name="Suzuki Y."/>
            <person name="Arimoto A."/>
            <person name="Ishii H."/>
            <person name="Satoh N."/>
            <person name="Nishiyama T."/>
            <person name="Hasebe M."/>
            <person name="Maruyama T."/>
            <person name="Minagawa J."/>
            <person name="Obokata J."/>
            <person name="Shigenobu S."/>
        </authorList>
    </citation>
    <scope>NUCLEOTIDE SEQUENCE [LARGE SCALE GENOMIC DNA]</scope>
</reference>
<evidence type="ECO:0000256" key="5">
    <source>
        <dbReference type="SAM" id="SignalP"/>
    </source>
</evidence>
<keyword evidence="3 5" id="KW-0732">Signal</keyword>
<proteinExistence type="predicted"/>
<feature type="compositionally biased region" description="Basic and acidic residues" evidence="4">
    <location>
        <begin position="962"/>
        <end position="975"/>
    </location>
</feature>
<keyword evidence="8" id="KW-1185">Reference proteome</keyword>
<feature type="region of interest" description="Disordered" evidence="4">
    <location>
        <begin position="952"/>
        <end position="975"/>
    </location>
</feature>
<evidence type="ECO:0000256" key="3">
    <source>
        <dbReference type="ARBA" id="ARBA00022729"/>
    </source>
</evidence>
<evidence type="ECO:0000313" key="7">
    <source>
        <dbReference type="EMBL" id="GFO26296.1"/>
    </source>
</evidence>
<dbReference type="Proteomes" id="UP000735302">
    <property type="component" value="Unassembled WGS sequence"/>
</dbReference>